<dbReference type="Proteomes" id="UP001598130">
    <property type="component" value="Unassembled WGS sequence"/>
</dbReference>
<organism evidence="1 2">
    <name type="scientific">Phenylobacterium ferrooxidans</name>
    <dbReference type="NCBI Taxonomy" id="2982689"/>
    <lineage>
        <taxon>Bacteria</taxon>
        <taxon>Pseudomonadati</taxon>
        <taxon>Pseudomonadota</taxon>
        <taxon>Alphaproteobacteria</taxon>
        <taxon>Caulobacterales</taxon>
        <taxon>Caulobacteraceae</taxon>
        <taxon>Phenylobacterium</taxon>
    </lineage>
</organism>
<reference evidence="1 2" key="1">
    <citation type="submission" date="2022-09" db="EMBL/GenBank/DDBJ databases">
        <title>New species of Phenylobacterium.</title>
        <authorList>
            <person name="Mieszkin S."/>
        </authorList>
    </citation>
    <scope>NUCLEOTIDE SEQUENCE [LARGE SCALE GENOMIC DNA]</scope>
    <source>
        <strain evidence="1 2">HK31-G</strain>
    </source>
</reference>
<name>A0ABW6CTT8_9CAUL</name>
<sequence>MILVLLMAAALGAADDKEPASAPQAPAVVERVPVAAPLKKGEKRIKMICRTETTTGTRFTKRVCYDKAELEARQEREREQFIESQNSQQINH</sequence>
<comment type="caution">
    <text evidence="1">The sequence shown here is derived from an EMBL/GenBank/DDBJ whole genome shotgun (WGS) entry which is preliminary data.</text>
</comment>
<evidence type="ECO:0000313" key="2">
    <source>
        <dbReference type="Proteomes" id="UP001598130"/>
    </source>
</evidence>
<evidence type="ECO:0008006" key="3">
    <source>
        <dbReference type="Google" id="ProtNLM"/>
    </source>
</evidence>
<accession>A0ABW6CTT8</accession>
<dbReference type="RefSeq" id="WP_304778616.1">
    <property type="nucleotide sequence ID" value="NZ_JAOTJD010000061.1"/>
</dbReference>
<keyword evidence="2" id="KW-1185">Reference proteome</keyword>
<gene>
    <name evidence="1" type="ORF">OCL97_21315</name>
</gene>
<protein>
    <recommendedName>
        <fullName evidence="3">Secreted protein</fullName>
    </recommendedName>
</protein>
<proteinExistence type="predicted"/>
<dbReference type="EMBL" id="JAOTJD010000061">
    <property type="protein sequence ID" value="MFD3266490.1"/>
    <property type="molecule type" value="Genomic_DNA"/>
</dbReference>
<evidence type="ECO:0000313" key="1">
    <source>
        <dbReference type="EMBL" id="MFD3266490.1"/>
    </source>
</evidence>